<keyword evidence="2 4" id="KW-0808">Transferase</keyword>
<dbReference type="PANTHER" id="PTHR12400:SF108">
    <property type="entry name" value="KINASE"/>
    <property type="match status" value="1"/>
</dbReference>
<evidence type="ECO:0000256" key="5">
    <source>
        <dbReference type="SAM" id="MobiDB-lite"/>
    </source>
</evidence>
<evidence type="ECO:0000313" key="6">
    <source>
        <dbReference type="EMBL" id="KAJ7367185.1"/>
    </source>
</evidence>
<dbReference type="GO" id="GO:0008440">
    <property type="term" value="F:inositol-1,4,5-trisphosphate 3-kinase activity"/>
    <property type="evidence" value="ECO:0007669"/>
    <property type="project" value="TreeGrafter"/>
</dbReference>
<proteinExistence type="inferred from homology"/>
<dbReference type="Proteomes" id="UP001218218">
    <property type="component" value="Unassembled WGS sequence"/>
</dbReference>
<dbReference type="EMBL" id="JARIHO010000002">
    <property type="protein sequence ID" value="KAJ7367185.1"/>
    <property type="molecule type" value="Genomic_DNA"/>
</dbReference>
<dbReference type="AlphaFoldDB" id="A0AAD7ASS0"/>
<dbReference type="GO" id="GO:0005634">
    <property type="term" value="C:nucleus"/>
    <property type="evidence" value="ECO:0007669"/>
    <property type="project" value="TreeGrafter"/>
</dbReference>
<keyword evidence="7" id="KW-1185">Reference proteome</keyword>
<comment type="similarity">
    <text evidence="1 4">Belongs to the inositol phosphokinase (IPK) family.</text>
</comment>
<dbReference type="InterPro" id="IPR005522">
    <property type="entry name" value="IPK"/>
</dbReference>
<dbReference type="InterPro" id="IPR038286">
    <property type="entry name" value="IPK_sf"/>
</dbReference>
<keyword evidence="3 4" id="KW-0418">Kinase</keyword>
<accession>A0AAD7ASS0</accession>
<dbReference type="SUPFAM" id="SSF56104">
    <property type="entry name" value="SAICAR synthase-like"/>
    <property type="match status" value="1"/>
</dbReference>
<comment type="caution">
    <text evidence="6">The sequence shown here is derived from an EMBL/GenBank/DDBJ whole genome shotgun (WGS) entry which is preliminary data.</text>
</comment>
<evidence type="ECO:0000313" key="7">
    <source>
        <dbReference type="Proteomes" id="UP001218218"/>
    </source>
</evidence>
<feature type="region of interest" description="Disordered" evidence="5">
    <location>
        <begin position="258"/>
        <end position="282"/>
    </location>
</feature>
<dbReference type="GO" id="GO:0000824">
    <property type="term" value="F:inositol-1,4,5,6-tetrakisphosphate 3-kinase activity"/>
    <property type="evidence" value="ECO:0007669"/>
    <property type="project" value="TreeGrafter"/>
</dbReference>
<evidence type="ECO:0000256" key="1">
    <source>
        <dbReference type="ARBA" id="ARBA00007374"/>
    </source>
</evidence>
<dbReference type="PANTHER" id="PTHR12400">
    <property type="entry name" value="INOSITOL POLYPHOSPHATE KINASE"/>
    <property type="match status" value="1"/>
</dbReference>
<dbReference type="EC" id="2.7.-.-" evidence="4"/>
<sequence>MSEIPSPGPETQALASQVGGHANGVVAAADDTLLIKSALPLELEFYQKVASASEPEFDALRPFIPKFIGTLSLEGELDTDRPPSEGSLNVKPVEGGKKESIVLENLAHALVKPNILDIKLGTVLYDEAAPPDKVARMIKTAETTTSLKTGIRLTGFQVYNNLTGEAVHTSKAYGKSISAEQLPEGIARFFPIATADAPEQGLPAPLLLQILELLREDVQDIRDAFAALEMRMVGGSLLILYESDAARAEEGVQWLLKDDEEEEDDSDDSDDDDPSKPPKRYTPYDVRLIDFAHTRFVPGQGPDEGVLLGFKTVLALLDERIAAVRTCV</sequence>
<feature type="compositionally biased region" description="Acidic residues" evidence="5">
    <location>
        <begin position="258"/>
        <end position="273"/>
    </location>
</feature>
<dbReference type="GO" id="GO:0005737">
    <property type="term" value="C:cytoplasm"/>
    <property type="evidence" value="ECO:0007669"/>
    <property type="project" value="TreeGrafter"/>
</dbReference>
<gene>
    <name evidence="6" type="ORF">DFH08DRAFT_836754</name>
</gene>
<protein>
    <recommendedName>
        <fullName evidence="4">Kinase</fullName>
        <ecNumber evidence="4">2.7.-.-</ecNumber>
    </recommendedName>
</protein>
<evidence type="ECO:0000256" key="2">
    <source>
        <dbReference type="ARBA" id="ARBA00022679"/>
    </source>
</evidence>
<dbReference type="Gene3D" id="3.30.470.160">
    <property type="entry name" value="Inositol polyphosphate kinase"/>
    <property type="match status" value="1"/>
</dbReference>
<evidence type="ECO:0000256" key="4">
    <source>
        <dbReference type="RuleBase" id="RU363090"/>
    </source>
</evidence>
<dbReference type="GO" id="GO:0046854">
    <property type="term" value="P:phosphatidylinositol phosphate biosynthetic process"/>
    <property type="evidence" value="ECO:0007669"/>
    <property type="project" value="TreeGrafter"/>
</dbReference>
<evidence type="ECO:0000256" key="3">
    <source>
        <dbReference type="ARBA" id="ARBA00022777"/>
    </source>
</evidence>
<dbReference type="Pfam" id="PF03770">
    <property type="entry name" value="IPK"/>
    <property type="match status" value="1"/>
</dbReference>
<dbReference type="GO" id="GO:0032958">
    <property type="term" value="P:inositol phosphate biosynthetic process"/>
    <property type="evidence" value="ECO:0007669"/>
    <property type="project" value="InterPro"/>
</dbReference>
<name>A0AAD7ASS0_9AGAR</name>
<organism evidence="6 7">
    <name type="scientific">Mycena albidolilacea</name>
    <dbReference type="NCBI Taxonomy" id="1033008"/>
    <lineage>
        <taxon>Eukaryota</taxon>
        <taxon>Fungi</taxon>
        <taxon>Dikarya</taxon>
        <taxon>Basidiomycota</taxon>
        <taxon>Agaricomycotina</taxon>
        <taxon>Agaricomycetes</taxon>
        <taxon>Agaricomycetidae</taxon>
        <taxon>Agaricales</taxon>
        <taxon>Marasmiineae</taxon>
        <taxon>Mycenaceae</taxon>
        <taxon>Mycena</taxon>
    </lineage>
</organism>
<reference evidence="6" key="1">
    <citation type="submission" date="2023-03" db="EMBL/GenBank/DDBJ databases">
        <title>Massive genome expansion in bonnet fungi (Mycena s.s.) driven by repeated elements and novel gene families across ecological guilds.</title>
        <authorList>
            <consortium name="Lawrence Berkeley National Laboratory"/>
            <person name="Harder C.B."/>
            <person name="Miyauchi S."/>
            <person name="Viragh M."/>
            <person name="Kuo A."/>
            <person name="Thoen E."/>
            <person name="Andreopoulos B."/>
            <person name="Lu D."/>
            <person name="Skrede I."/>
            <person name="Drula E."/>
            <person name="Henrissat B."/>
            <person name="Morin E."/>
            <person name="Kohler A."/>
            <person name="Barry K."/>
            <person name="LaButti K."/>
            <person name="Morin E."/>
            <person name="Salamov A."/>
            <person name="Lipzen A."/>
            <person name="Mereny Z."/>
            <person name="Hegedus B."/>
            <person name="Baldrian P."/>
            <person name="Stursova M."/>
            <person name="Weitz H."/>
            <person name="Taylor A."/>
            <person name="Grigoriev I.V."/>
            <person name="Nagy L.G."/>
            <person name="Martin F."/>
            <person name="Kauserud H."/>
        </authorList>
    </citation>
    <scope>NUCLEOTIDE SEQUENCE</scope>
    <source>
        <strain evidence="6">CBHHK002</strain>
    </source>
</reference>